<protein>
    <recommendedName>
        <fullName evidence="1">PDE1 N-terminal domain-containing protein</fullName>
    </recommendedName>
</protein>
<proteinExistence type="predicted"/>
<organism evidence="2 3">
    <name type="scientific">Pleuronectes platessa</name>
    <name type="common">European plaice</name>
    <dbReference type="NCBI Taxonomy" id="8262"/>
    <lineage>
        <taxon>Eukaryota</taxon>
        <taxon>Metazoa</taxon>
        <taxon>Chordata</taxon>
        <taxon>Craniata</taxon>
        <taxon>Vertebrata</taxon>
        <taxon>Euteleostomi</taxon>
        <taxon>Actinopterygii</taxon>
        <taxon>Neopterygii</taxon>
        <taxon>Teleostei</taxon>
        <taxon>Neoteleostei</taxon>
        <taxon>Acanthomorphata</taxon>
        <taxon>Carangaria</taxon>
        <taxon>Pleuronectiformes</taxon>
        <taxon>Pleuronectoidei</taxon>
        <taxon>Pleuronectidae</taxon>
        <taxon>Pleuronectes</taxon>
    </lineage>
</organism>
<dbReference type="InterPro" id="IPR013706">
    <property type="entry name" value="PDE1_N"/>
</dbReference>
<reference evidence="2" key="1">
    <citation type="submission" date="2020-03" db="EMBL/GenBank/DDBJ databases">
        <authorList>
            <person name="Weist P."/>
        </authorList>
    </citation>
    <scope>NUCLEOTIDE SEQUENCE</scope>
</reference>
<evidence type="ECO:0000313" key="2">
    <source>
        <dbReference type="EMBL" id="CAB1449415.1"/>
    </source>
</evidence>
<dbReference type="AlphaFoldDB" id="A0A9N7Z2Z9"/>
<sequence>MSQSVFSRQSRSSSTASLLLQFFDLSTAVANEMGKDTRCPLARFAPGIDITDHKGILISPCSAEEVLAGGPSAKQPLKASFFSWLQAGVPQLRCLVKQLEKGEASVVNLKKNLERLLDPEDELSDIRSDFVPSEVRDWLASTFTRQRGIMLRRNEDKPRFRSIVHEKSLLAFEGLEKESSLPPSAGWKKREI</sequence>
<gene>
    <name evidence="2" type="ORF">PLEPLA_LOCUS37097</name>
</gene>
<keyword evidence="3" id="KW-1185">Reference proteome</keyword>
<evidence type="ECO:0000313" key="3">
    <source>
        <dbReference type="Proteomes" id="UP001153269"/>
    </source>
</evidence>
<feature type="domain" description="PDE1 N-terminal" evidence="1">
    <location>
        <begin position="115"/>
        <end position="165"/>
    </location>
</feature>
<evidence type="ECO:0000259" key="1">
    <source>
        <dbReference type="Pfam" id="PF08499"/>
    </source>
</evidence>
<comment type="caution">
    <text evidence="2">The sequence shown here is derived from an EMBL/GenBank/DDBJ whole genome shotgun (WGS) entry which is preliminary data.</text>
</comment>
<dbReference type="Proteomes" id="UP001153269">
    <property type="component" value="Unassembled WGS sequence"/>
</dbReference>
<accession>A0A9N7Z2Z9</accession>
<dbReference type="Pfam" id="PF08499">
    <property type="entry name" value="PDEase_I_N"/>
    <property type="match status" value="1"/>
</dbReference>
<name>A0A9N7Z2Z9_PLEPL</name>
<dbReference type="EMBL" id="CADEAL010004014">
    <property type="protein sequence ID" value="CAB1449415.1"/>
    <property type="molecule type" value="Genomic_DNA"/>
</dbReference>